<evidence type="ECO:0000259" key="13">
    <source>
        <dbReference type="SMART" id="SM00382"/>
    </source>
</evidence>
<evidence type="ECO:0000256" key="9">
    <source>
        <dbReference type="ARBA" id="ARBA00023136"/>
    </source>
</evidence>
<dbReference type="InterPro" id="IPR029067">
    <property type="entry name" value="CDC48_domain_2-like_sf"/>
</dbReference>
<keyword evidence="9" id="KW-0472">Membrane</keyword>
<name>A0ABM4BGY2_HYDVU</name>
<evidence type="ECO:0000256" key="8">
    <source>
        <dbReference type="ARBA" id="ARBA00022927"/>
    </source>
</evidence>
<accession>A0ABM4BGY2</accession>
<dbReference type="Pfam" id="PF00004">
    <property type="entry name" value="AAA"/>
    <property type="match status" value="2"/>
</dbReference>
<dbReference type="Gene3D" id="1.10.8.60">
    <property type="match status" value="1"/>
</dbReference>
<dbReference type="InterPro" id="IPR041569">
    <property type="entry name" value="AAA_lid_3"/>
</dbReference>
<dbReference type="PROSITE" id="PS00674">
    <property type="entry name" value="AAA"/>
    <property type="match status" value="1"/>
</dbReference>
<evidence type="ECO:0000256" key="4">
    <source>
        <dbReference type="ARBA" id="ARBA00022593"/>
    </source>
</evidence>
<keyword evidence="4" id="KW-0962">Peroxisome biogenesis</keyword>
<comment type="similarity">
    <text evidence="2">Belongs to the AAA ATPase family.</text>
</comment>
<dbReference type="InterPro" id="IPR003960">
    <property type="entry name" value="ATPase_AAA_CS"/>
</dbReference>
<comment type="subcellular location">
    <subcellularLocation>
        <location evidence="1">Membrane</location>
    </subcellularLocation>
</comment>
<evidence type="ECO:0000313" key="15">
    <source>
        <dbReference type="RefSeq" id="XP_065648248.1"/>
    </source>
</evidence>
<evidence type="ECO:0000256" key="2">
    <source>
        <dbReference type="ARBA" id="ARBA00006914"/>
    </source>
</evidence>
<keyword evidence="7" id="KW-0067">ATP-binding</keyword>
<comment type="catalytic activity">
    <reaction evidence="12">
        <text>ATP + H2O = ADP + phosphate + H(+)</text>
        <dbReference type="Rhea" id="RHEA:13065"/>
        <dbReference type="ChEBI" id="CHEBI:15377"/>
        <dbReference type="ChEBI" id="CHEBI:15378"/>
        <dbReference type="ChEBI" id="CHEBI:30616"/>
        <dbReference type="ChEBI" id="CHEBI:43474"/>
        <dbReference type="ChEBI" id="CHEBI:456216"/>
    </reaction>
    <physiologicalReaction direction="left-to-right" evidence="12">
        <dbReference type="Rhea" id="RHEA:13066"/>
    </physiologicalReaction>
</comment>
<feature type="domain" description="AAA+ ATPase" evidence="13">
    <location>
        <begin position="752"/>
        <end position="888"/>
    </location>
</feature>
<dbReference type="Pfam" id="PF09262">
    <property type="entry name" value="PEX-1N"/>
    <property type="match status" value="1"/>
</dbReference>
<evidence type="ECO:0000256" key="12">
    <source>
        <dbReference type="ARBA" id="ARBA00048778"/>
    </source>
</evidence>
<keyword evidence="8" id="KW-0653">Protein transport</keyword>
<gene>
    <name evidence="15" type="primary">LOC100198323</name>
</gene>
<proteinExistence type="inferred from homology"/>
<evidence type="ECO:0000256" key="11">
    <source>
        <dbReference type="ARBA" id="ARBA00034532"/>
    </source>
</evidence>
<evidence type="ECO:0000313" key="14">
    <source>
        <dbReference type="Proteomes" id="UP001652625"/>
    </source>
</evidence>
<organism evidence="14 15">
    <name type="scientific">Hydra vulgaris</name>
    <name type="common">Hydra</name>
    <name type="synonym">Hydra attenuata</name>
    <dbReference type="NCBI Taxonomy" id="6087"/>
    <lineage>
        <taxon>Eukaryota</taxon>
        <taxon>Metazoa</taxon>
        <taxon>Cnidaria</taxon>
        <taxon>Hydrozoa</taxon>
        <taxon>Hydroidolina</taxon>
        <taxon>Anthoathecata</taxon>
        <taxon>Aplanulata</taxon>
        <taxon>Hydridae</taxon>
        <taxon>Hydra</taxon>
    </lineage>
</organism>
<feature type="domain" description="AAA+ ATPase" evidence="13">
    <location>
        <begin position="463"/>
        <end position="613"/>
    </location>
</feature>
<dbReference type="InterPro" id="IPR027417">
    <property type="entry name" value="P-loop_NTPase"/>
</dbReference>
<dbReference type="GeneID" id="100198323"/>
<dbReference type="InterPro" id="IPR015342">
    <property type="entry name" value="PEX1-N_C-lobe"/>
</dbReference>
<keyword evidence="14" id="KW-1185">Reference proteome</keyword>
<evidence type="ECO:0000256" key="1">
    <source>
        <dbReference type="ARBA" id="ARBA00004370"/>
    </source>
</evidence>
<dbReference type="RefSeq" id="XP_065648248.1">
    <property type="nucleotide sequence ID" value="XM_065792176.1"/>
</dbReference>
<dbReference type="SUPFAM" id="SSF54585">
    <property type="entry name" value="Cdc48 domain 2-like"/>
    <property type="match status" value="1"/>
</dbReference>
<evidence type="ECO:0000256" key="5">
    <source>
        <dbReference type="ARBA" id="ARBA00022741"/>
    </source>
</evidence>
<keyword evidence="5" id="KW-0547">Nucleotide-binding</keyword>
<dbReference type="Proteomes" id="UP001652625">
    <property type="component" value="Chromosome 03"/>
</dbReference>
<dbReference type="PANTHER" id="PTHR23077:SF12">
    <property type="entry name" value="PEROXISOMAL ATPASE PEX1"/>
    <property type="match status" value="1"/>
</dbReference>
<dbReference type="PANTHER" id="PTHR23077">
    <property type="entry name" value="AAA-FAMILY ATPASE"/>
    <property type="match status" value="1"/>
</dbReference>
<evidence type="ECO:0000256" key="3">
    <source>
        <dbReference type="ARBA" id="ARBA00022448"/>
    </source>
</evidence>
<dbReference type="InterPro" id="IPR003593">
    <property type="entry name" value="AAA+_ATPase"/>
</dbReference>
<dbReference type="Pfam" id="PF17862">
    <property type="entry name" value="AAA_lid_3"/>
    <property type="match status" value="1"/>
</dbReference>
<protein>
    <recommendedName>
        <fullName evidence="11">Peroxisomal ATPase PEX1</fullName>
    </recommendedName>
    <alternativeName>
        <fullName evidence="10">Peroxin-1</fullName>
    </alternativeName>
</protein>
<sequence length="999" mass="113782">MPLLIQDEKKEFISTWSGKYFEDDGDPIIEIDGYLLALLGWNENDKITVSLYGRKVFPASRISVCPLKKNDWEIMELNHAYIETELLNQISLVKSGMVFLVYLSTQNYFPVKVEVTDPLDCTVYLQENTEVHLLFHDFNNPPVSTKHVCKADLTERKPTNLSDKLFINYLINLFGLEKYYKLKKSDLTCSKSLKPLSYCNHVSAEVCLQAIVSLPLLIDCNYARTNESCLEKSQFPLYTVLASESICFFKSSCIVKDVNYLIQLSLKEPNSSKEQIKIVLKVKFLPEQIWNTLFQNTNKVVLFVHPILLQQLQIESGSFVQINCYHDNIMHPKGFVLHTTPLASDIKEKLKDCFLTYLTESAAFESIVMNQGTLLIFNIGECIQVVVEIIGILNNVFCLIHCNSFSTMFIAVDDNEKDFSSHVYDERLLSNDEVSNGIIKELRACFNISDNECSKKDNSLCSTNQVVLLYGNGESTSTGCGKSYLLNLIASSFLKIPFCYRTVFVDNISLRGKKVDSIRDFWEKAYIRAVQSQPALLVFDDLNEIIPTVDLVEEGIAADLRIQRLAEIFQVIIERIAFEQKKIFVIATCSSVNDLHRSLLPETNNHLFSKYINIQEQNSSEYSCFKSVLQNIAKTMNCEIHLDFSDSYILNLKQKLNGSNPKDYSILCKRIIYNKLLEIKSDKRKFVLKSEDVEVCLENFKSCSLHTVELHKPKKVCWTDIGGLDFVKKTLKETLVWPALYPDLFKSCPVKLTSGLLLYGPPGTAKTMLASAVAFESQLNFISVKGPELLSKYVGSSENNVRDVFARARRACPCIIFFDEIDSLAPRRGHDNTGVTDRVVNQLLTQLDGIESLKGVYVLAATSRPDLIDPALLRPGRFDKSLHCTLPNLNEREDIFRIHLHHMKLHGDVDISKLAQLTENFSGADLKALLYNAQVRSIHRYNFYENDATVVEDDIIEALKSMKPSVNSEERQKFHNIFTEYQSSRCDYRSKIEQKVTLA</sequence>
<dbReference type="SUPFAM" id="SSF52540">
    <property type="entry name" value="P-loop containing nucleoside triphosphate hydrolases"/>
    <property type="match status" value="2"/>
</dbReference>
<dbReference type="InterPro" id="IPR050168">
    <property type="entry name" value="AAA_ATPase_domain"/>
</dbReference>
<evidence type="ECO:0000256" key="10">
    <source>
        <dbReference type="ARBA" id="ARBA00032509"/>
    </source>
</evidence>
<evidence type="ECO:0000256" key="7">
    <source>
        <dbReference type="ARBA" id="ARBA00022840"/>
    </source>
</evidence>
<keyword evidence="3" id="KW-0813">Transport</keyword>
<keyword evidence="6" id="KW-0378">Hydrolase</keyword>
<dbReference type="Gene3D" id="3.10.330.10">
    <property type="match status" value="1"/>
</dbReference>
<reference evidence="15" key="1">
    <citation type="submission" date="2025-08" db="UniProtKB">
        <authorList>
            <consortium name="RefSeq"/>
        </authorList>
    </citation>
    <scope>IDENTIFICATION</scope>
</reference>
<evidence type="ECO:0000256" key="6">
    <source>
        <dbReference type="ARBA" id="ARBA00022801"/>
    </source>
</evidence>
<dbReference type="SMART" id="SM00382">
    <property type="entry name" value="AAA"/>
    <property type="match status" value="2"/>
</dbReference>
<dbReference type="Gene3D" id="3.40.50.300">
    <property type="entry name" value="P-loop containing nucleotide triphosphate hydrolases"/>
    <property type="match status" value="2"/>
</dbReference>
<dbReference type="InterPro" id="IPR003959">
    <property type="entry name" value="ATPase_AAA_core"/>
</dbReference>